<evidence type="ECO:0000313" key="3">
    <source>
        <dbReference type="Proteomes" id="UP001215598"/>
    </source>
</evidence>
<feature type="signal peptide" evidence="1">
    <location>
        <begin position="1"/>
        <end position="16"/>
    </location>
</feature>
<gene>
    <name evidence="2" type="ORF">B0H16DRAFT_1713113</name>
</gene>
<dbReference type="AlphaFoldDB" id="A0AAD7K2F3"/>
<evidence type="ECO:0000256" key="1">
    <source>
        <dbReference type="SAM" id="SignalP"/>
    </source>
</evidence>
<feature type="chain" id="PRO_5042090199" evidence="1">
    <location>
        <begin position="17"/>
        <end position="129"/>
    </location>
</feature>
<keyword evidence="3" id="KW-1185">Reference proteome</keyword>
<name>A0AAD7K2F3_9AGAR</name>
<comment type="caution">
    <text evidence="2">The sequence shown here is derived from an EMBL/GenBank/DDBJ whole genome shotgun (WGS) entry which is preliminary data.</text>
</comment>
<dbReference type="EMBL" id="JARKIB010000010">
    <property type="protein sequence ID" value="KAJ7775529.1"/>
    <property type="molecule type" value="Genomic_DNA"/>
</dbReference>
<sequence>MRFFVIVSCLLPFVVSLPAIGQRSGSLSLLDVAGHQGKECDPTDPDCDSDAVAARGCPVSINFYSFPDKLQSLGLSLFDVAGHVGKLPCDPTDCDAVAAGSLGLSFLDVAGHKGKECDPTDDPDCDAVV</sequence>
<keyword evidence="1" id="KW-0732">Signal</keyword>
<protein>
    <submittedName>
        <fullName evidence="2">Uncharacterized protein</fullName>
    </submittedName>
</protein>
<evidence type="ECO:0000313" key="2">
    <source>
        <dbReference type="EMBL" id="KAJ7775529.1"/>
    </source>
</evidence>
<dbReference type="Proteomes" id="UP001215598">
    <property type="component" value="Unassembled WGS sequence"/>
</dbReference>
<accession>A0AAD7K2F3</accession>
<reference evidence="2" key="1">
    <citation type="submission" date="2023-03" db="EMBL/GenBank/DDBJ databases">
        <title>Massive genome expansion in bonnet fungi (Mycena s.s.) driven by repeated elements and novel gene families across ecological guilds.</title>
        <authorList>
            <consortium name="Lawrence Berkeley National Laboratory"/>
            <person name="Harder C.B."/>
            <person name="Miyauchi S."/>
            <person name="Viragh M."/>
            <person name="Kuo A."/>
            <person name="Thoen E."/>
            <person name="Andreopoulos B."/>
            <person name="Lu D."/>
            <person name="Skrede I."/>
            <person name="Drula E."/>
            <person name="Henrissat B."/>
            <person name="Morin E."/>
            <person name="Kohler A."/>
            <person name="Barry K."/>
            <person name="LaButti K."/>
            <person name="Morin E."/>
            <person name="Salamov A."/>
            <person name="Lipzen A."/>
            <person name="Mereny Z."/>
            <person name="Hegedus B."/>
            <person name="Baldrian P."/>
            <person name="Stursova M."/>
            <person name="Weitz H."/>
            <person name="Taylor A."/>
            <person name="Grigoriev I.V."/>
            <person name="Nagy L.G."/>
            <person name="Martin F."/>
            <person name="Kauserud H."/>
        </authorList>
    </citation>
    <scope>NUCLEOTIDE SEQUENCE</scope>
    <source>
        <strain evidence="2">CBHHK182m</strain>
    </source>
</reference>
<proteinExistence type="predicted"/>
<organism evidence="2 3">
    <name type="scientific">Mycena metata</name>
    <dbReference type="NCBI Taxonomy" id="1033252"/>
    <lineage>
        <taxon>Eukaryota</taxon>
        <taxon>Fungi</taxon>
        <taxon>Dikarya</taxon>
        <taxon>Basidiomycota</taxon>
        <taxon>Agaricomycotina</taxon>
        <taxon>Agaricomycetes</taxon>
        <taxon>Agaricomycetidae</taxon>
        <taxon>Agaricales</taxon>
        <taxon>Marasmiineae</taxon>
        <taxon>Mycenaceae</taxon>
        <taxon>Mycena</taxon>
    </lineage>
</organism>